<dbReference type="Pfam" id="PF06985">
    <property type="entry name" value="HET"/>
    <property type="match status" value="2"/>
</dbReference>
<gene>
    <name evidence="2" type="ORF">VKT23_015718</name>
</gene>
<dbReference type="InterPro" id="IPR010730">
    <property type="entry name" value="HET"/>
</dbReference>
<dbReference type="PANTHER" id="PTHR10622:SF10">
    <property type="entry name" value="HET DOMAIN-CONTAINING PROTEIN"/>
    <property type="match status" value="1"/>
</dbReference>
<protein>
    <recommendedName>
        <fullName evidence="1">Heterokaryon incompatibility domain-containing protein</fullName>
    </recommendedName>
</protein>
<accession>A0ABR1IZC2</accession>
<name>A0ABR1IZC2_9AGAR</name>
<organism evidence="2 3">
    <name type="scientific">Marasmiellus scandens</name>
    <dbReference type="NCBI Taxonomy" id="2682957"/>
    <lineage>
        <taxon>Eukaryota</taxon>
        <taxon>Fungi</taxon>
        <taxon>Dikarya</taxon>
        <taxon>Basidiomycota</taxon>
        <taxon>Agaricomycotina</taxon>
        <taxon>Agaricomycetes</taxon>
        <taxon>Agaricomycetidae</taxon>
        <taxon>Agaricales</taxon>
        <taxon>Marasmiineae</taxon>
        <taxon>Omphalotaceae</taxon>
        <taxon>Marasmiellus</taxon>
    </lineage>
</organism>
<evidence type="ECO:0000259" key="1">
    <source>
        <dbReference type="Pfam" id="PF06985"/>
    </source>
</evidence>
<dbReference type="PANTHER" id="PTHR10622">
    <property type="entry name" value="HET DOMAIN-CONTAINING PROTEIN"/>
    <property type="match status" value="1"/>
</dbReference>
<dbReference type="EMBL" id="JBANRG010000054">
    <property type="protein sequence ID" value="KAK7443545.1"/>
    <property type="molecule type" value="Genomic_DNA"/>
</dbReference>
<sequence length="717" mass="82633">MDSNPSILLPFEFAASLAAIRIESQKDAILPLKPIPLLSAHPFSSSPELCTCSDRNGNIFPFTTMSDKEVELLCTPARYSSHRFAHAKHRRAIQHSVSLTLMAPADICPRRLIDTHLLKIFEFSENTGIPPYAILSHRWIKGEEVGCEEFLQRRDGITSTSGYRKIEAACQQARNDGIRYIWIDTCCIDRGNHADVKLNITSMYAYYQNAIVCYAYLADIPGPEKSLGLSKWFERAWTLQELLAPKTVIFFDKHWQLIGDKCDLGDEIYRRTTISPAVLSSEQSIEDVDVLTRMSWASGRLTTKPQDRAYCLQGLLNIIIEPDYDEDSFTSFERLWRALFEAQPDLKGKLGDLLRSHRWIQKEGRSIINPASPALMSPIHVCPHRLVDAHTLKLVEFNNSTVIPQYAILSHRWIPDEEIVYEEFLQPRAETSLKRGYQKIEAACRQARKNNIRYIWVDTCCIKQGDHADVTENIISMYAYYQNAEICYTYLTYNGSINLFNNDGWFLRGWTLQELLAPRTVMFFNWHWHCIGDKHLLRNRIHHITTIPLAVLSGEQSLHDVDILTRMSWAVHRKTTRLHDSAYCLQGLLGISVDPDYDEYWLISFNRLGKVLFRAHPDLKKRLGVNEDLFLDPYSYDFRSLIWDRLLVARKNYDHTSIISTSPCPRPALGYRADMYLSPKQRELIGKLKSKLKHDCTGLQDITDTTKEGSDRNGFWD</sequence>
<feature type="domain" description="Heterokaryon incompatibility" evidence="1">
    <location>
        <begin position="132"/>
        <end position="218"/>
    </location>
</feature>
<keyword evidence="3" id="KW-1185">Reference proteome</keyword>
<proteinExistence type="predicted"/>
<dbReference type="Proteomes" id="UP001498398">
    <property type="component" value="Unassembled WGS sequence"/>
</dbReference>
<evidence type="ECO:0000313" key="2">
    <source>
        <dbReference type="EMBL" id="KAK7443545.1"/>
    </source>
</evidence>
<evidence type="ECO:0000313" key="3">
    <source>
        <dbReference type="Proteomes" id="UP001498398"/>
    </source>
</evidence>
<feature type="domain" description="Heterokaryon incompatibility" evidence="1">
    <location>
        <begin position="406"/>
        <end position="492"/>
    </location>
</feature>
<reference evidence="2 3" key="1">
    <citation type="submission" date="2024-01" db="EMBL/GenBank/DDBJ databases">
        <title>A draft genome for the cacao thread blight pathogen Marasmiellus scandens.</title>
        <authorList>
            <person name="Baruah I.K."/>
            <person name="Leung J."/>
            <person name="Bukari Y."/>
            <person name="Amoako-Attah I."/>
            <person name="Meinhardt L.W."/>
            <person name="Bailey B.A."/>
            <person name="Cohen S.P."/>
        </authorList>
    </citation>
    <scope>NUCLEOTIDE SEQUENCE [LARGE SCALE GENOMIC DNA]</scope>
    <source>
        <strain evidence="2 3">GH-19</strain>
    </source>
</reference>
<comment type="caution">
    <text evidence="2">The sequence shown here is derived from an EMBL/GenBank/DDBJ whole genome shotgun (WGS) entry which is preliminary data.</text>
</comment>